<evidence type="ECO:0000313" key="7">
    <source>
        <dbReference type="Proteomes" id="UP000321328"/>
    </source>
</evidence>
<dbReference type="SUPFAM" id="SSF63380">
    <property type="entry name" value="Riboflavin synthase domain-like"/>
    <property type="match status" value="1"/>
</dbReference>
<dbReference type="SUPFAM" id="SSF54292">
    <property type="entry name" value="2Fe-2S ferredoxin-like"/>
    <property type="match status" value="1"/>
</dbReference>
<keyword evidence="6" id="KW-0223">Dioxygenase</keyword>
<dbReference type="SUPFAM" id="SSF52343">
    <property type="entry name" value="Ferredoxin reductase-like, C-terminal NADP-linked domain"/>
    <property type="match status" value="1"/>
</dbReference>
<dbReference type="Pfam" id="PF00970">
    <property type="entry name" value="FAD_binding_6"/>
    <property type="match status" value="1"/>
</dbReference>
<dbReference type="EMBL" id="BJVI01000048">
    <property type="protein sequence ID" value="GEL19853.1"/>
    <property type="molecule type" value="Genomic_DNA"/>
</dbReference>
<dbReference type="InterPro" id="IPR039261">
    <property type="entry name" value="FNR_nucleotide-bd"/>
</dbReference>
<dbReference type="PRINTS" id="PR00410">
    <property type="entry name" value="PHEHYDRXLASE"/>
</dbReference>
<dbReference type="PROSITE" id="PS51085">
    <property type="entry name" value="2FE2S_FER_2"/>
    <property type="match status" value="1"/>
</dbReference>
<dbReference type="Proteomes" id="UP000321328">
    <property type="component" value="Unassembled WGS sequence"/>
</dbReference>
<evidence type="ECO:0000256" key="3">
    <source>
        <dbReference type="ARBA" id="ARBA00023014"/>
    </source>
</evidence>
<keyword evidence="2" id="KW-0408">Iron</keyword>
<dbReference type="InterPro" id="IPR008333">
    <property type="entry name" value="Cbr1-like_FAD-bd_dom"/>
</dbReference>
<dbReference type="InterPro" id="IPR017938">
    <property type="entry name" value="Riboflavin_synthase-like_b-brl"/>
</dbReference>
<keyword evidence="3" id="KW-0411">Iron-sulfur</keyword>
<dbReference type="InterPro" id="IPR001041">
    <property type="entry name" value="2Fe-2S_ferredoxin-type"/>
</dbReference>
<dbReference type="AlphaFoldDB" id="A0A511D5W7"/>
<dbReference type="InterPro" id="IPR050415">
    <property type="entry name" value="MRET"/>
</dbReference>
<evidence type="ECO:0000256" key="2">
    <source>
        <dbReference type="ARBA" id="ARBA00022714"/>
    </source>
</evidence>
<dbReference type="Pfam" id="PF00175">
    <property type="entry name" value="NAD_binding_1"/>
    <property type="match status" value="1"/>
</dbReference>
<protein>
    <submittedName>
        <fullName evidence="6">Anthranilate dioxygenase reductase</fullName>
    </submittedName>
</protein>
<reference evidence="6 7" key="1">
    <citation type="submission" date="2019-07" db="EMBL/GenBank/DDBJ databases">
        <title>Whole genome shotgun sequence of Pseudonocardia asaccharolytica NBRC 16224.</title>
        <authorList>
            <person name="Hosoyama A."/>
            <person name="Uohara A."/>
            <person name="Ohji S."/>
            <person name="Ichikawa N."/>
        </authorList>
    </citation>
    <scope>NUCLEOTIDE SEQUENCE [LARGE SCALE GENOMIC DNA]</scope>
    <source>
        <strain evidence="6 7">NBRC 16224</strain>
    </source>
</reference>
<dbReference type="InterPro" id="IPR001709">
    <property type="entry name" value="Flavoprot_Pyr_Nucl_cyt_Rdtase"/>
</dbReference>
<evidence type="ECO:0000256" key="1">
    <source>
        <dbReference type="ARBA" id="ARBA00001974"/>
    </source>
</evidence>
<dbReference type="Gene3D" id="2.40.30.10">
    <property type="entry name" value="Translation factors"/>
    <property type="match status" value="1"/>
</dbReference>
<dbReference type="PRINTS" id="PR00371">
    <property type="entry name" value="FPNCR"/>
</dbReference>
<sequence length="353" mass="37825">MTTVMPEPSSQTVAAEPAAVRRIQLRFADGATREILVPDDSTVLDAARAAGVDLVSQCQVGTCCSCVGRVVSGGLEMPVARTYPLRREELAEGQRLLCQSSATADSEVALDYPVSVIEGRTPVRTTAKVMAVHRLGATAVQLDLRLPKGQDLAFTPGQYARLRVPGTEEWRSYSMASGERSRRKLSFLVRLLPGGAMSTYLTRARPGDGVEIEAPFGGFVLQPRSEPHVLVAGGTGLAPMLSMLETLQLHRPAPPILLVFGCRRGEDLFHLDELAARASFMPTLTVRVTCDEECAEPGVLHSDPVAALRPEDVSAATVGYLCGPPGMVDAARARLTELEVPAARIHSEQFLAS</sequence>
<dbReference type="Pfam" id="PF00111">
    <property type="entry name" value="Fer2"/>
    <property type="match status" value="1"/>
</dbReference>
<dbReference type="Gene3D" id="3.40.50.80">
    <property type="entry name" value="Nucleotide-binding domain of ferredoxin-NADP reductase (FNR) module"/>
    <property type="match status" value="1"/>
</dbReference>
<accession>A0A511D5W7</accession>
<keyword evidence="2" id="KW-0479">Metal-binding</keyword>
<dbReference type="Gene3D" id="3.10.20.30">
    <property type="match status" value="1"/>
</dbReference>
<dbReference type="GO" id="GO:0051537">
    <property type="term" value="F:2 iron, 2 sulfur cluster binding"/>
    <property type="evidence" value="ECO:0007669"/>
    <property type="project" value="UniProtKB-KW"/>
</dbReference>
<feature type="domain" description="2Fe-2S ferredoxin-type" evidence="4">
    <location>
        <begin position="21"/>
        <end position="120"/>
    </location>
</feature>
<dbReference type="InterPro" id="IPR001433">
    <property type="entry name" value="OxRdtase_FAD/NAD-bd"/>
</dbReference>
<dbReference type="PROSITE" id="PS51384">
    <property type="entry name" value="FAD_FR"/>
    <property type="match status" value="1"/>
</dbReference>
<comment type="cofactor">
    <cofactor evidence="1">
        <name>FAD</name>
        <dbReference type="ChEBI" id="CHEBI:57692"/>
    </cofactor>
</comment>
<dbReference type="CDD" id="cd00207">
    <property type="entry name" value="fer2"/>
    <property type="match status" value="1"/>
</dbReference>
<name>A0A511D5W7_9PSEU</name>
<dbReference type="InterPro" id="IPR017927">
    <property type="entry name" value="FAD-bd_FR_type"/>
</dbReference>
<evidence type="ECO:0000259" key="4">
    <source>
        <dbReference type="PROSITE" id="PS51085"/>
    </source>
</evidence>
<evidence type="ECO:0000259" key="5">
    <source>
        <dbReference type="PROSITE" id="PS51384"/>
    </source>
</evidence>
<dbReference type="PANTHER" id="PTHR47354">
    <property type="entry name" value="NADH OXIDOREDUCTASE HCR"/>
    <property type="match status" value="1"/>
</dbReference>
<evidence type="ECO:0000313" key="6">
    <source>
        <dbReference type="EMBL" id="GEL19853.1"/>
    </source>
</evidence>
<keyword evidence="2" id="KW-0001">2Fe-2S</keyword>
<dbReference type="GO" id="GO:0051213">
    <property type="term" value="F:dioxygenase activity"/>
    <property type="evidence" value="ECO:0007669"/>
    <property type="project" value="UniProtKB-KW"/>
</dbReference>
<gene>
    <name evidence="6" type="primary">antC</name>
    <name evidence="6" type="ORF">PA7_36900</name>
</gene>
<dbReference type="InterPro" id="IPR012675">
    <property type="entry name" value="Beta-grasp_dom_sf"/>
</dbReference>
<feature type="domain" description="FAD-binding FR-type" evidence="5">
    <location>
        <begin position="122"/>
        <end position="222"/>
    </location>
</feature>
<organism evidence="6 7">
    <name type="scientific">Pseudonocardia asaccharolytica DSM 44247 = NBRC 16224</name>
    <dbReference type="NCBI Taxonomy" id="1123024"/>
    <lineage>
        <taxon>Bacteria</taxon>
        <taxon>Bacillati</taxon>
        <taxon>Actinomycetota</taxon>
        <taxon>Actinomycetes</taxon>
        <taxon>Pseudonocardiales</taxon>
        <taxon>Pseudonocardiaceae</taxon>
        <taxon>Pseudonocardia</taxon>
    </lineage>
</organism>
<keyword evidence="7" id="KW-1185">Reference proteome</keyword>
<dbReference type="InterPro" id="IPR036010">
    <property type="entry name" value="2Fe-2S_ferredoxin-like_sf"/>
</dbReference>
<keyword evidence="6" id="KW-0560">Oxidoreductase</keyword>
<dbReference type="STRING" id="1123024.GCA_000423625_04331"/>
<dbReference type="PANTHER" id="PTHR47354:SF5">
    <property type="entry name" value="PROTEIN RFBI"/>
    <property type="match status" value="1"/>
</dbReference>
<dbReference type="RefSeq" id="WP_211224002.1">
    <property type="nucleotide sequence ID" value="NZ_AUII01000031.1"/>
</dbReference>
<comment type="caution">
    <text evidence="6">The sequence shown here is derived from an EMBL/GenBank/DDBJ whole genome shotgun (WGS) entry which is preliminary data.</text>
</comment>
<proteinExistence type="predicted"/>